<dbReference type="EMBL" id="GGEC01011291">
    <property type="protein sequence ID" value="MBW91774.1"/>
    <property type="molecule type" value="Transcribed_RNA"/>
</dbReference>
<organism evidence="4">
    <name type="scientific">Rhizophora mucronata</name>
    <name type="common">Asiatic mangrove</name>
    <dbReference type="NCBI Taxonomy" id="61149"/>
    <lineage>
        <taxon>Eukaryota</taxon>
        <taxon>Viridiplantae</taxon>
        <taxon>Streptophyta</taxon>
        <taxon>Embryophyta</taxon>
        <taxon>Tracheophyta</taxon>
        <taxon>Spermatophyta</taxon>
        <taxon>Magnoliopsida</taxon>
        <taxon>eudicotyledons</taxon>
        <taxon>Gunneridae</taxon>
        <taxon>Pentapetalae</taxon>
        <taxon>rosids</taxon>
        <taxon>fabids</taxon>
        <taxon>Malpighiales</taxon>
        <taxon>Rhizophoraceae</taxon>
        <taxon>Rhizophora</taxon>
    </lineage>
</organism>
<evidence type="ECO:0000256" key="1">
    <source>
        <dbReference type="ARBA" id="ARBA00022737"/>
    </source>
</evidence>
<accession>A0A2P2JE84</accession>
<name>A0A2P2JE84_RHIMU</name>
<evidence type="ECO:0000259" key="3">
    <source>
        <dbReference type="PROSITE" id="PS51671"/>
    </source>
</evidence>
<dbReference type="GO" id="GO:0016597">
    <property type="term" value="F:amino acid binding"/>
    <property type="evidence" value="ECO:0007669"/>
    <property type="project" value="UniProtKB-UniRule"/>
</dbReference>
<dbReference type="Pfam" id="PF01842">
    <property type="entry name" value="ACT"/>
    <property type="match status" value="1"/>
</dbReference>
<proteinExistence type="predicted"/>
<dbReference type="PANTHER" id="PTHR31096">
    <property type="entry name" value="ACT DOMAIN-CONTAINING PROTEIN ACR4-RELATED"/>
    <property type="match status" value="1"/>
</dbReference>
<dbReference type="Pfam" id="PF24931">
    <property type="entry name" value="ACT_ACR9_3rd"/>
    <property type="match status" value="1"/>
</dbReference>
<keyword evidence="1 2" id="KW-0677">Repeat</keyword>
<dbReference type="SUPFAM" id="SSF55021">
    <property type="entry name" value="ACT-like"/>
    <property type="match status" value="2"/>
</dbReference>
<sequence>MGLQSDDDVLIEKGKNPGDPHVVTVNCPDKTGLACDICRIILDFGLYITKGDVSTDGKWCYIVFWVVPHSRTVIIWSNLKKRLLFVCPSGIVSFYLNPQAAQSASSPVYLLKFFCLDRKGLLHDVTQVLCELEFTIQSVKVMTNPDGRILDLFFVTDNLELLHTKNRQDKTWEQLHAVLGESCTSCELQLAGPEYQHHQSMPSLSPAITEELFNCDILDKESHSQALSPALKRVRNASVVVDNSLSPAHTLLQISCIDHKGLLYDIMRTLKDCNIQIAYGRFSPNKSGYRELDLFIQQKDGKKIVDPEKQSALCFRLKIEMLHPLRVVVANRGPDTELVVADPVELSGRGRPRVFYDVTLALKSLGICIFLV</sequence>
<dbReference type="InterPro" id="IPR056816">
    <property type="entry name" value="ACR2/9/10_N"/>
</dbReference>
<comment type="function">
    <text evidence="2">Binds amino acids.</text>
</comment>
<dbReference type="InterPro" id="IPR040217">
    <property type="entry name" value="ACR1-12"/>
</dbReference>
<dbReference type="Pfam" id="PF24926">
    <property type="entry name" value="ACT_ACR9_C"/>
    <property type="match status" value="1"/>
</dbReference>
<protein>
    <recommendedName>
        <fullName evidence="2">ACT domain-containing protein ACR</fullName>
    </recommendedName>
    <alternativeName>
        <fullName evidence="2">Protein ACT DOMAIN REPEATS</fullName>
    </alternativeName>
</protein>
<dbReference type="PANTHER" id="PTHR31096:SF14">
    <property type="entry name" value="ACT DOMAIN-CONTAINING PROTEIN ACR"/>
    <property type="match status" value="1"/>
</dbReference>
<dbReference type="InterPro" id="IPR056805">
    <property type="entry name" value="ACT_ACR9/10_C"/>
</dbReference>
<evidence type="ECO:0000256" key="2">
    <source>
        <dbReference type="RuleBase" id="RU369043"/>
    </source>
</evidence>
<reference evidence="4" key="1">
    <citation type="submission" date="2018-02" db="EMBL/GenBank/DDBJ databases">
        <title>Rhizophora mucronata_Transcriptome.</title>
        <authorList>
            <person name="Meera S.P."/>
            <person name="Sreeshan A."/>
            <person name="Augustine A."/>
        </authorList>
    </citation>
    <scope>NUCLEOTIDE SEQUENCE</scope>
    <source>
        <tissue evidence="4">Leaf</tissue>
    </source>
</reference>
<feature type="domain" description="ACT" evidence="3">
    <location>
        <begin position="110"/>
        <end position="193"/>
    </location>
</feature>
<dbReference type="InterPro" id="IPR045865">
    <property type="entry name" value="ACT-like_dom_sf"/>
</dbReference>
<evidence type="ECO:0000313" key="4">
    <source>
        <dbReference type="EMBL" id="MBW91774.1"/>
    </source>
</evidence>
<dbReference type="InterPro" id="IPR002912">
    <property type="entry name" value="ACT_dom"/>
</dbReference>
<dbReference type="PROSITE" id="PS51671">
    <property type="entry name" value="ACT"/>
    <property type="match status" value="1"/>
</dbReference>
<dbReference type="Pfam" id="PF24914">
    <property type="entry name" value="ACR10_N"/>
    <property type="match status" value="1"/>
</dbReference>
<dbReference type="AlphaFoldDB" id="A0A2P2JE84"/>